<organism evidence="2 3">
    <name type="scientific">Flavobacterium turcicum</name>
    <dbReference type="NCBI Taxonomy" id="2764718"/>
    <lineage>
        <taxon>Bacteria</taxon>
        <taxon>Pseudomonadati</taxon>
        <taxon>Bacteroidota</taxon>
        <taxon>Flavobacteriia</taxon>
        <taxon>Flavobacteriales</taxon>
        <taxon>Flavobacteriaceae</taxon>
        <taxon>Flavobacterium</taxon>
    </lineage>
</organism>
<proteinExistence type="predicted"/>
<comment type="caution">
    <text evidence="2">The sequence shown here is derived from an EMBL/GenBank/DDBJ whole genome shotgun (WGS) entry which is preliminary data.</text>
</comment>
<evidence type="ECO:0000313" key="2">
    <source>
        <dbReference type="EMBL" id="MBC5862761.1"/>
    </source>
</evidence>
<reference evidence="2 3" key="1">
    <citation type="submission" date="2020-08" db="EMBL/GenBank/DDBJ databases">
        <title>Description of novel Flavobacterium F-400 isolate.</title>
        <authorList>
            <person name="Saticioglu I."/>
            <person name="Duman M."/>
            <person name="Altun S."/>
        </authorList>
    </citation>
    <scope>NUCLEOTIDE SEQUENCE [LARGE SCALE GENOMIC DNA]</scope>
    <source>
        <strain evidence="2 3">F-400</strain>
    </source>
</reference>
<evidence type="ECO:0000313" key="3">
    <source>
        <dbReference type="Proteomes" id="UP000621670"/>
    </source>
</evidence>
<sequence>MKKSILFLTSLLFTCFVVQAQTFEGKIVYQNSIKSKLPNVTDAQFAAMMGNTMEYFIKNGDYKTISNGSLLQSQNYINAENKLYTKMSNSETFMWNDGAVNPDEVLKVEINKAVTTVVGYSCDEVILTCKSGIQKYYYNAKIGVDADKFVNHKFGNWHAFVSQSKALPLKYIIENPQFSMEVTATNIEKKVLEPSFFALPANAKTAKNPY</sequence>
<feature type="signal peptide" evidence="1">
    <location>
        <begin position="1"/>
        <end position="20"/>
    </location>
</feature>
<protein>
    <submittedName>
        <fullName evidence="2">DUF4412 domain-containing protein</fullName>
    </submittedName>
</protein>
<keyword evidence="1" id="KW-0732">Signal</keyword>
<dbReference type="Proteomes" id="UP000621670">
    <property type="component" value="Unassembled WGS sequence"/>
</dbReference>
<evidence type="ECO:0000256" key="1">
    <source>
        <dbReference type="SAM" id="SignalP"/>
    </source>
</evidence>
<accession>A0ABR7JE28</accession>
<feature type="chain" id="PRO_5046697136" evidence="1">
    <location>
        <begin position="21"/>
        <end position="210"/>
    </location>
</feature>
<gene>
    <name evidence="2" type="ORF">H8R26_04945</name>
</gene>
<dbReference type="EMBL" id="JACRUM010000002">
    <property type="protein sequence ID" value="MBC5862761.1"/>
    <property type="molecule type" value="Genomic_DNA"/>
</dbReference>
<name>A0ABR7JE28_9FLAO</name>
<keyword evidence="3" id="KW-1185">Reference proteome</keyword>
<dbReference type="RefSeq" id="WP_166133936.1">
    <property type="nucleotide sequence ID" value="NZ_JAAOBY010000002.1"/>
</dbReference>